<gene>
    <name evidence="3" type="ORF">F8C67_07180</name>
</gene>
<dbReference type="NCBIfam" id="TIGR04131">
    <property type="entry name" value="Bac_Flav_CTERM"/>
    <property type="match status" value="1"/>
</dbReference>
<dbReference type="Proteomes" id="UP000468650">
    <property type="component" value="Unassembled WGS sequence"/>
</dbReference>
<feature type="domain" description="PKD" evidence="2">
    <location>
        <begin position="843"/>
        <end position="882"/>
    </location>
</feature>
<dbReference type="Pfam" id="PF13585">
    <property type="entry name" value="CHU_C"/>
    <property type="match status" value="1"/>
</dbReference>
<dbReference type="Gene3D" id="2.60.40.10">
    <property type="entry name" value="Immunoglobulins"/>
    <property type="match status" value="2"/>
</dbReference>
<dbReference type="InterPro" id="IPR057708">
    <property type="entry name" value="DUF7948"/>
</dbReference>
<dbReference type="InterPro" id="IPR026341">
    <property type="entry name" value="T9SS_type_B"/>
</dbReference>
<dbReference type="OrthoDB" id="1652165at2"/>
<dbReference type="InterPro" id="IPR022409">
    <property type="entry name" value="PKD/Chitinase_dom"/>
</dbReference>
<dbReference type="InterPro" id="IPR052918">
    <property type="entry name" value="Motility_Chemotaxis_Reg"/>
</dbReference>
<evidence type="ECO:0000313" key="4">
    <source>
        <dbReference type="Proteomes" id="UP000468650"/>
    </source>
</evidence>
<dbReference type="SMART" id="SM00089">
    <property type="entry name" value="PKD"/>
    <property type="match status" value="2"/>
</dbReference>
<feature type="chain" id="PRO_5026862990" evidence="1">
    <location>
        <begin position="29"/>
        <end position="1085"/>
    </location>
</feature>
<dbReference type="PROSITE" id="PS50093">
    <property type="entry name" value="PKD"/>
    <property type="match status" value="2"/>
</dbReference>
<dbReference type="RefSeq" id="WP_151667151.1">
    <property type="nucleotide sequence ID" value="NZ_WBVO01000004.1"/>
</dbReference>
<dbReference type="Pfam" id="PF25778">
    <property type="entry name" value="DUF7948"/>
    <property type="match status" value="1"/>
</dbReference>
<dbReference type="PANTHER" id="PTHR35580:SF1">
    <property type="entry name" value="PHYTASE-LIKE DOMAIN-CONTAINING PROTEIN"/>
    <property type="match status" value="1"/>
</dbReference>
<feature type="signal peptide" evidence="1">
    <location>
        <begin position="1"/>
        <end position="28"/>
    </location>
</feature>
<dbReference type="InterPro" id="IPR000601">
    <property type="entry name" value="PKD_dom"/>
</dbReference>
<dbReference type="SUPFAM" id="SSF49299">
    <property type="entry name" value="PKD domain"/>
    <property type="match status" value="2"/>
</dbReference>
<keyword evidence="4" id="KW-1185">Reference proteome</keyword>
<dbReference type="Pfam" id="PF18911">
    <property type="entry name" value="PKD_4"/>
    <property type="match status" value="1"/>
</dbReference>
<reference evidence="3 4" key="1">
    <citation type="submission" date="2019-09" db="EMBL/GenBank/DDBJ databases">
        <title>Genomes of family Cryomorphaceae.</title>
        <authorList>
            <person name="Bowman J.P."/>
        </authorList>
    </citation>
    <scope>NUCLEOTIDE SEQUENCE [LARGE SCALE GENOMIC DNA]</scope>
    <source>
        <strain evidence="3 4">LMG 25704</strain>
    </source>
</reference>
<dbReference type="EMBL" id="WBVO01000004">
    <property type="protein sequence ID" value="KAB2810362.1"/>
    <property type="molecule type" value="Genomic_DNA"/>
</dbReference>
<evidence type="ECO:0000313" key="3">
    <source>
        <dbReference type="EMBL" id="KAB2810362.1"/>
    </source>
</evidence>
<dbReference type="InterPro" id="IPR035986">
    <property type="entry name" value="PKD_dom_sf"/>
</dbReference>
<comment type="caution">
    <text evidence="3">The sequence shown here is derived from an EMBL/GenBank/DDBJ whole genome shotgun (WGS) entry which is preliminary data.</text>
</comment>
<sequence length="1085" mass="118456">MKLTGLRSIAHFTLFLFGLSFMPNFAFGQDFFVPNEGQWPGDFLYKGKFGNSYVFIGDQHIGISQVVYEDLHNHNHPHREASSGHFYKMNFVDAKLPTIQSSGRASHYLNFFLGSSNRWRSKVFPVSEIRHTDLYEDVDAVFYTRYGQFKYDLISENASSLQQVKIYYEGTEGVRIIEGRLHIQTSVGEVIEIRPYAYHPDTKKAIEASYVLHGDTLSFHIDEEYNGPVVLDPTFIFSTYTGSQADNWGYSATYDPSDSSAYAAGIQYGAGGTYPTTTGAFDTTYNGGTSDVTISKFSPDGRSLIYSTYLGGSGVEQPSSIIADSTGRLIVIGPTGSDDFPVTSNAFDTTFNPGSAVSINSFNHPAGVDLFVTVFNDSGTALYGSTYVGGSGVDGMNMQLAENYGDWVRGEVILTPDNTIMIASSTTSPDIPLVNNYRPASIVQQEAWILELPLECDTLLWSTTYGGANRDGGFALRIYRPNNRIYMCGSTQSLDLDSTGSGAVPNFLGNRDGFIVSFDETTRVPNAATYNGTTDWDMNFMMDLDRDGDVYVYGQTRGTYPTSTRAINEINHSVFVNEFSADLTTDMRALAFGNKRANSLAISPTAFAVDECGDVYLSGWGGSVNIVASTTQDMFTTSDAYQDSTRGSDLYFAVIDASFQRFNYATFFGAIETDPNQDREHVDGGTSRFDSRGIMYQATCAGCGGSDRFPTFPNDVYSRVNGSGNCNLAVTVIAFEQQQASVSISAPDTVCSPFDFYVVDTITGADYVIWDFGNGDIDTSFSTPIRTFTTPGTYTVTVTAIDTNCGTMDSASLTFEVVNPTADASFAMSYDECDVNRTVNFITSSPNAIFFWDFGDGARDTTTGNTAHTYPGLGPYTVTVIAIASNCFGSAADTSTATVTFSVPPDDPEIEFYYGGCTNEAEARFYTETPGWHVFEWQLSDGQQFVGDYYITTIDEGFITATLTVTDTICNRSVTVSETFEAKADITSFAGSVPNVFTPDGDGINDFFQLQEGFVPSSLTGFSVKVYDRWGQPLFESSSIDFKWDGSVDGKPLTEGVYFWIISSASSCGGGVKENGVVHIMKAEE</sequence>
<name>A0A6N6RL43_9FLAO</name>
<dbReference type="PANTHER" id="PTHR35580">
    <property type="entry name" value="CELL SURFACE GLYCOPROTEIN (S-LAYER PROTEIN)-LIKE PROTEIN"/>
    <property type="match status" value="1"/>
</dbReference>
<dbReference type="Pfam" id="PF00801">
    <property type="entry name" value="PKD"/>
    <property type="match status" value="1"/>
</dbReference>
<protein>
    <submittedName>
        <fullName evidence="3">T9SS type B sorting domain-containing protein</fullName>
    </submittedName>
</protein>
<keyword evidence="1" id="KW-0732">Signal</keyword>
<dbReference type="CDD" id="cd00146">
    <property type="entry name" value="PKD"/>
    <property type="match status" value="2"/>
</dbReference>
<accession>A0A6N6RL43</accession>
<evidence type="ECO:0000256" key="1">
    <source>
        <dbReference type="SAM" id="SignalP"/>
    </source>
</evidence>
<dbReference type="AlphaFoldDB" id="A0A6N6RL43"/>
<proteinExistence type="predicted"/>
<dbReference type="InterPro" id="IPR013783">
    <property type="entry name" value="Ig-like_fold"/>
</dbReference>
<organism evidence="3 4">
    <name type="scientific">Phaeocystidibacter luteus</name>
    <dbReference type="NCBI Taxonomy" id="911197"/>
    <lineage>
        <taxon>Bacteria</taxon>
        <taxon>Pseudomonadati</taxon>
        <taxon>Bacteroidota</taxon>
        <taxon>Flavobacteriia</taxon>
        <taxon>Flavobacteriales</taxon>
        <taxon>Phaeocystidibacteraceae</taxon>
        <taxon>Phaeocystidibacter</taxon>
    </lineage>
</organism>
<feature type="domain" description="PKD" evidence="2">
    <location>
        <begin position="770"/>
        <end position="803"/>
    </location>
</feature>
<evidence type="ECO:0000259" key="2">
    <source>
        <dbReference type="PROSITE" id="PS50093"/>
    </source>
</evidence>